<dbReference type="PANTHER" id="PTHR35793">
    <property type="entry name" value="INNER MEMBRANE PROTEIN YJIG"/>
    <property type="match status" value="1"/>
</dbReference>
<dbReference type="EMBL" id="CP058559">
    <property type="protein sequence ID" value="QNO16223.1"/>
    <property type="molecule type" value="Genomic_DNA"/>
</dbReference>
<sequence length="176" mass="18933">MGFISILSQWAIPVMVFLVVLYSYIKGVEVFDTFVEGAKEGFQTAVKLIPFLVAMLVAIGIFRDSGAFAIITKLLSPITERVGIPSEVLPLALMRPISGSGALAMTTELMQTYGPDSMLGYIASTLQGSTDTTFYILTVYFGSIGIRRIRYAMTVGLIADAAGFIAAVIVCKLLLT</sequence>
<name>A0A7G9WC11_ALKCA</name>
<dbReference type="Pfam" id="PF07670">
    <property type="entry name" value="Gate"/>
    <property type="match status" value="1"/>
</dbReference>
<dbReference type="Proteomes" id="UP000516160">
    <property type="component" value="Chromosome"/>
</dbReference>
<keyword evidence="1" id="KW-1133">Transmembrane helix</keyword>
<accession>A0A7G9WC11</accession>
<protein>
    <submittedName>
        <fullName evidence="3">Spore maturation protein</fullName>
    </submittedName>
</protein>
<feature type="domain" description="Nucleoside transporter/FeoB GTPase Gate" evidence="2">
    <location>
        <begin position="46"/>
        <end position="146"/>
    </location>
</feature>
<dbReference type="KEGG" id="acae:HYG86_16295"/>
<dbReference type="InterPro" id="IPR052549">
    <property type="entry name" value="SpmB"/>
</dbReference>
<dbReference type="InterPro" id="IPR011642">
    <property type="entry name" value="Gate_dom"/>
</dbReference>
<keyword evidence="1" id="KW-0472">Membrane</keyword>
<dbReference type="PANTHER" id="PTHR35793:SF2">
    <property type="entry name" value="INNER MEMBRANE PROTEIN YJIG"/>
    <property type="match status" value="1"/>
</dbReference>
<keyword evidence="4" id="KW-1185">Reference proteome</keyword>
<feature type="transmembrane region" description="Helical" evidence="1">
    <location>
        <begin position="151"/>
        <end position="175"/>
    </location>
</feature>
<evidence type="ECO:0000313" key="3">
    <source>
        <dbReference type="EMBL" id="QNO16223.1"/>
    </source>
</evidence>
<feature type="transmembrane region" description="Helical" evidence="1">
    <location>
        <begin position="7"/>
        <end position="25"/>
    </location>
</feature>
<dbReference type="GO" id="GO:0005886">
    <property type="term" value="C:plasma membrane"/>
    <property type="evidence" value="ECO:0007669"/>
    <property type="project" value="TreeGrafter"/>
</dbReference>
<gene>
    <name evidence="3" type="ORF">HYG86_16295</name>
</gene>
<dbReference type="RefSeq" id="WP_213166619.1">
    <property type="nucleotide sequence ID" value="NZ_CP058559.1"/>
</dbReference>
<proteinExistence type="predicted"/>
<evidence type="ECO:0000313" key="4">
    <source>
        <dbReference type="Proteomes" id="UP000516160"/>
    </source>
</evidence>
<feature type="transmembrane region" description="Helical" evidence="1">
    <location>
        <begin position="45"/>
        <end position="62"/>
    </location>
</feature>
<evidence type="ECO:0000259" key="2">
    <source>
        <dbReference type="Pfam" id="PF07670"/>
    </source>
</evidence>
<evidence type="ECO:0000256" key="1">
    <source>
        <dbReference type="SAM" id="Phobius"/>
    </source>
</evidence>
<organism evidence="3 4">
    <name type="scientific">Alkalicella caledoniensis</name>
    <dbReference type="NCBI Taxonomy" id="2731377"/>
    <lineage>
        <taxon>Bacteria</taxon>
        <taxon>Bacillati</taxon>
        <taxon>Bacillota</taxon>
        <taxon>Clostridia</taxon>
        <taxon>Eubacteriales</taxon>
        <taxon>Proteinivoracaceae</taxon>
        <taxon>Alkalicella</taxon>
    </lineage>
</organism>
<reference evidence="3 4" key="1">
    <citation type="submission" date="2020-07" db="EMBL/GenBank/DDBJ databases">
        <title>Alkalicella. sp. LB2 genome.</title>
        <authorList>
            <person name="Postec A."/>
            <person name="Quemeneur M."/>
        </authorList>
    </citation>
    <scope>NUCLEOTIDE SEQUENCE [LARGE SCALE GENOMIC DNA]</scope>
    <source>
        <strain evidence="3 4">LB2</strain>
    </source>
</reference>
<dbReference type="AlphaFoldDB" id="A0A7G9WC11"/>
<keyword evidence="1" id="KW-0812">Transmembrane</keyword>